<dbReference type="InterPro" id="IPR037923">
    <property type="entry name" value="HTH-like"/>
</dbReference>
<organism evidence="2 3">
    <name type="scientific">Synechococcus phage S-H38</name>
    <dbReference type="NCBI Taxonomy" id="2783673"/>
    <lineage>
        <taxon>Viruses</taxon>
        <taxon>Duplodnaviria</taxon>
        <taxon>Heunggongvirae</taxon>
        <taxon>Uroviricota</taxon>
        <taxon>Caudoviricetes</taxon>
        <taxon>Pantevenvirales</taxon>
        <taxon>Kyanoviridae</taxon>
        <taxon>Yellowseavirus</taxon>
        <taxon>Yellowseavirus thirtyeight</taxon>
    </lineage>
</organism>
<dbReference type="EMBL" id="MW117965">
    <property type="protein sequence ID" value="QPB07930.1"/>
    <property type="molecule type" value="Genomic_DNA"/>
</dbReference>
<proteinExistence type="predicted"/>
<accession>A0A873WA22</accession>
<dbReference type="GO" id="GO:0003677">
    <property type="term" value="F:DNA binding"/>
    <property type="evidence" value="ECO:0007669"/>
    <property type="project" value="UniProtKB-KW"/>
</dbReference>
<sequence>MNYRLTETTLFENAFPDYKNLDFDALDQKILAADIFGNQYCDSHGESNVHEEQSHTITSEKYFTPRIAEIFEEMKNNHGVSDLHVYASYQKDAGTIGKHNDSDDVLLVQSVGGMEYLIDGQTYFIKEGDALFIPKGTFHTPKVISKRITLSFAWIDVPIYETN</sequence>
<keyword evidence="3" id="KW-1185">Reference proteome</keyword>
<reference evidence="2" key="1">
    <citation type="submission" date="2020-10" db="EMBL/GenBank/DDBJ databases">
        <title>The Isolation and Genome Sequence of a Novel Cyanophage S-H38 from the Yellow Sea, China.</title>
        <authorList>
            <person name="Jiang T."/>
        </authorList>
    </citation>
    <scope>NUCLEOTIDE SEQUENCE</scope>
</reference>
<evidence type="ECO:0000256" key="1">
    <source>
        <dbReference type="ARBA" id="ARBA00023125"/>
    </source>
</evidence>
<evidence type="ECO:0000313" key="3">
    <source>
        <dbReference type="Proteomes" id="UP000663144"/>
    </source>
</evidence>
<dbReference type="Gene3D" id="2.60.120.10">
    <property type="entry name" value="Jelly Rolls"/>
    <property type="match status" value="1"/>
</dbReference>
<protein>
    <submittedName>
        <fullName evidence="2">Uncharacterized protein</fullName>
    </submittedName>
</protein>
<dbReference type="SUPFAM" id="SSF51215">
    <property type="entry name" value="Regulatory protein AraC"/>
    <property type="match status" value="1"/>
</dbReference>
<evidence type="ECO:0000313" key="2">
    <source>
        <dbReference type="EMBL" id="QPB07930.1"/>
    </source>
</evidence>
<dbReference type="InterPro" id="IPR014710">
    <property type="entry name" value="RmlC-like_jellyroll"/>
</dbReference>
<dbReference type="RefSeq" id="YP_010670421.1">
    <property type="nucleotide sequence ID" value="NC_070964.1"/>
</dbReference>
<name>A0A873WA22_9CAUD</name>
<keyword evidence="1" id="KW-0238">DNA-binding</keyword>
<dbReference type="KEGG" id="vg:77946626"/>
<dbReference type="Proteomes" id="UP000663144">
    <property type="component" value="Segment"/>
</dbReference>
<dbReference type="GeneID" id="77946626"/>